<dbReference type="PIRSF" id="PIRSF000446">
    <property type="entry name" value="Mct"/>
    <property type="match status" value="1"/>
</dbReference>
<keyword evidence="4 6" id="KW-0012">Acyltransferase</keyword>
<dbReference type="RefSeq" id="WP_078397689.1">
    <property type="nucleotide sequence ID" value="NZ_MCRK01000012.1"/>
</dbReference>
<evidence type="ECO:0000259" key="8">
    <source>
        <dbReference type="SMART" id="SM00827"/>
    </source>
</evidence>
<dbReference type="InterPro" id="IPR004410">
    <property type="entry name" value="Malonyl_CoA-ACP_transAc_FabD"/>
</dbReference>
<evidence type="ECO:0000256" key="3">
    <source>
        <dbReference type="ARBA" id="ARBA00022679"/>
    </source>
</evidence>
<dbReference type="Gene3D" id="3.40.366.10">
    <property type="entry name" value="Malonyl-Coenzyme A Acyl Carrier Protein, domain 2"/>
    <property type="match status" value="1"/>
</dbReference>
<accession>A0AAX0LBX5</accession>
<dbReference type="Proteomes" id="UP000189728">
    <property type="component" value="Unassembled WGS sequence"/>
</dbReference>
<dbReference type="Pfam" id="PF00698">
    <property type="entry name" value="Acyl_transf_1"/>
    <property type="match status" value="1"/>
</dbReference>
<feature type="active site" evidence="7">
    <location>
        <position position="92"/>
    </location>
</feature>
<comment type="caution">
    <text evidence="9">The sequence shown here is derived from an EMBL/GenBank/DDBJ whole genome shotgun (WGS) entry which is preliminary data.</text>
</comment>
<feature type="active site" evidence="7">
    <location>
        <position position="202"/>
    </location>
</feature>
<evidence type="ECO:0000256" key="2">
    <source>
        <dbReference type="ARBA" id="ARBA00018953"/>
    </source>
</evidence>
<evidence type="ECO:0000256" key="1">
    <source>
        <dbReference type="ARBA" id="ARBA00013258"/>
    </source>
</evidence>
<dbReference type="EC" id="2.3.1.39" evidence="1 6"/>
<dbReference type="InterPro" id="IPR024925">
    <property type="entry name" value="Malonyl_CoA-ACP_transAc"/>
</dbReference>
<evidence type="ECO:0000256" key="5">
    <source>
        <dbReference type="ARBA" id="ARBA00048462"/>
    </source>
</evidence>
<proteinExistence type="inferred from homology"/>
<name>A0AAX0LBX5_9BACT</name>
<dbReference type="InterPro" id="IPR016035">
    <property type="entry name" value="Acyl_Trfase/lysoPLipase"/>
</dbReference>
<dbReference type="PANTHER" id="PTHR42681">
    <property type="entry name" value="MALONYL-COA-ACYL CARRIER PROTEIN TRANSACYLASE, MITOCHONDRIAL"/>
    <property type="match status" value="1"/>
</dbReference>
<gene>
    <name evidence="9" type="ORF">BFG04_00965</name>
</gene>
<evidence type="ECO:0000313" key="9">
    <source>
        <dbReference type="EMBL" id="OPA81742.1"/>
    </source>
</evidence>
<dbReference type="FunFam" id="3.30.70.250:FF:000001">
    <property type="entry name" value="Malonyl CoA-acyl carrier protein transacylase"/>
    <property type="match status" value="1"/>
</dbReference>
<dbReference type="AlphaFoldDB" id="A0AAX0LBX5"/>
<dbReference type="SUPFAM" id="SSF52151">
    <property type="entry name" value="FabD/lysophospholipase-like"/>
    <property type="match status" value="1"/>
</dbReference>
<dbReference type="SMART" id="SM00827">
    <property type="entry name" value="PKS_AT"/>
    <property type="match status" value="1"/>
</dbReference>
<dbReference type="SUPFAM" id="SSF55048">
    <property type="entry name" value="Probable ACP-binding domain of malonyl-CoA ACP transacylase"/>
    <property type="match status" value="1"/>
</dbReference>
<dbReference type="GO" id="GO:0004314">
    <property type="term" value="F:[acyl-carrier-protein] S-malonyltransferase activity"/>
    <property type="evidence" value="ECO:0007669"/>
    <property type="project" value="UniProtKB-EC"/>
</dbReference>
<sequence>MSLKYAFIFAGQGSQNVGMGKDFYLNFPQSKDLLHKASQSLDIDFEKLLFTENEELNISEFTQPAIVLNSLMTYEALKTKIEPRQEFSLGHSLGEFSALCVNGAFDFVDGIKIVNLRGKFMQEACDGKGAGMMVILGLDDQKVEDICKDALSKGKQVYVANYNCDGQIVVAGIKDDLDSLQSTFKEAGAKKTMLLNMSVASHCPILESASDKLYDKLKLYIKDSFLSVISNANANSYTEKTNALGLLKQQLVSPVLYKQSIKNFENNVDCFIEIGSSILKGMNKKITNKPTLSITDVKSMDEVINFLEGK</sequence>
<organism evidence="9 10">
    <name type="scientific">Campylobacter pinnipediorum subsp. pinnipediorum</name>
    <dbReference type="NCBI Taxonomy" id="1660067"/>
    <lineage>
        <taxon>Bacteria</taxon>
        <taxon>Pseudomonadati</taxon>
        <taxon>Campylobacterota</taxon>
        <taxon>Epsilonproteobacteria</taxon>
        <taxon>Campylobacterales</taxon>
        <taxon>Campylobacteraceae</taxon>
        <taxon>Campylobacter</taxon>
    </lineage>
</organism>
<dbReference type="InterPro" id="IPR014043">
    <property type="entry name" value="Acyl_transferase_dom"/>
</dbReference>
<dbReference type="InterPro" id="IPR016036">
    <property type="entry name" value="Malonyl_transacylase_ACP-bd"/>
</dbReference>
<dbReference type="EMBL" id="MCRK01000012">
    <property type="protein sequence ID" value="OPA81742.1"/>
    <property type="molecule type" value="Genomic_DNA"/>
</dbReference>
<comment type="catalytic activity">
    <reaction evidence="5 6">
        <text>holo-[ACP] + malonyl-CoA = malonyl-[ACP] + CoA</text>
        <dbReference type="Rhea" id="RHEA:41792"/>
        <dbReference type="Rhea" id="RHEA-COMP:9623"/>
        <dbReference type="Rhea" id="RHEA-COMP:9685"/>
        <dbReference type="ChEBI" id="CHEBI:57287"/>
        <dbReference type="ChEBI" id="CHEBI:57384"/>
        <dbReference type="ChEBI" id="CHEBI:64479"/>
        <dbReference type="ChEBI" id="CHEBI:78449"/>
        <dbReference type="EC" id="2.3.1.39"/>
    </reaction>
</comment>
<evidence type="ECO:0000256" key="4">
    <source>
        <dbReference type="ARBA" id="ARBA00023315"/>
    </source>
</evidence>
<dbReference type="NCBIfam" id="TIGR00128">
    <property type="entry name" value="fabD"/>
    <property type="match status" value="1"/>
</dbReference>
<dbReference type="GO" id="GO:0006633">
    <property type="term" value="P:fatty acid biosynthetic process"/>
    <property type="evidence" value="ECO:0007669"/>
    <property type="project" value="TreeGrafter"/>
</dbReference>
<dbReference type="InterPro" id="IPR001227">
    <property type="entry name" value="Ac_transferase_dom_sf"/>
</dbReference>
<dbReference type="GO" id="GO:0005829">
    <property type="term" value="C:cytosol"/>
    <property type="evidence" value="ECO:0007669"/>
    <property type="project" value="TreeGrafter"/>
</dbReference>
<evidence type="ECO:0000313" key="10">
    <source>
        <dbReference type="Proteomes" id="UP000189728"/>
    </source>
</evidence>
<dbReference type="InterPro" id="IPR050858">
    <property type="entry name" value="Mal-CoA-ACP_Trans/PKS_FabD"/>
</dbReference>
<evidence type="ECO:0000256" key="7">
    <source>
        <dbReference type="PIRSR" id="PIRSR000446-1"/>
    </source>
</evidence>
<comment type="similarity">
    <text evidence="6">Belongs to the fabD family.</text>
</comment>
<dbReference type="Gene3D" id="3.30.70.250">
    <property type="entry name" value="Malonyl-CoA ACP transacylase, ACP-binding"/>
    <property type="match status" value="1"/>
</dbReference>
<reference evidence="9 10" key="1">
    <citation type="submission" date="2016-08" db="EMBL/GenBank/DDBJ databases">
        <title>Campylobacter species from sea mammals.</title>
        <authorList>
            <person name="Gilbert M.J."/>
            <person name="Byrne B.A."/>
            <person name="Zomer A.L."/>
            <person name="Wagenaar J.A."/>
        </authorList>
    </citation>
    <scope>NUCLEOTIDE SEQUENCE [LARGE SCALE GENOMIC DNA]</scope>
    <source>
        <strain evidence="9 10">1105248</strain>
    </source>
</reference>
<keyword evidence="3 6" id="KW-0808">Transferase</keyword>
<feature type="domain" description="Malonyl-CoA:ACP transacylase (MAT)" evidence="8">
    <location>
        <begin position="8"/>
        <end position="294"/>
    </location>
</feature>
<dbReference type="PANTHER" id="PTHR42681:SF1">
    <property type="entry name" value="MALONYL-COA-ACYL CARRIER PROTEIN TRANSACYLASE, MITOCHONDRIAL"/>
    <property type="match status" value="1"/>
</dbReference>
<evidence type="ECO:0000256" key="6">
    <source>
        <dbReference type="PIRNR" id="PIRNR000446"/>
    </source>
</evidence>
<protein>
    <recommendedName>
        <fullName evidence="2 6">Malonyl CoA-acyl carrier protein transacylase</fullName>
        <ecNumber evidence="1 6">2.3.1.39</ecNumber>
    </recommendedName>
</protein>